<keyword evidence="4 7" id="KW-0378">Hydrolase</keyword>
<dbReference type="Gene3D" id="2.60.120.380">
    <property type="match status" value="1"/>
</dbReference>
<dbReference type="CDD" id="cd00044">
    <property type="entry name" value="CysPc"/>
    <property type="match status" value="1"/>
</dbReference>
<gene>
    <name evidence="11" type="primary">capn13</name>
</gene>
<dbReference type="SUPFAM" id="SSF49758">
    <property type="entry name" value="Calpain large subunit, middle domain (domain III)"/>
    <property type="match status" value="1"/>
</dbReference>
<dbReference type="PROSITE" id="PS50222">
    <property type="entry name" value="EF_HAND_2"/>
    <property type="match status" value="1"/>
</dbReference>
<dbReference type="AlphaFoldDB" id="A0A6I8SDL3"/>
<dbReference type="PANTHER" id="PTHR10183">
    <property type="entry name" value="CALPAIN"/>
    <property type="match status" value="1"/>
</dbReference>
<dbReference type="FunFam" id="3.90.70.10:FF:000054">
    <property type="entry name" value="Calpain 14"/>
    <property type="match status" value="1"/>
</dbReference>
<dbReference type="PROSITE" id="PS00139">
    <property type="entry name" value="THIOL_PROTEASE_CYS"/>
    <property type="match status" value="1"/>
</dbReference>
<feature type="domain" description="Calpain catalytic" evidence="9">
    <location>
        <begin position="47"/>
        <end position="343"/>
    </location>
</feature>
<dbReference type="Xenbase" id="XB-GENE-6045506">
    <property type="gene designation" value="capn13"/>
</dbReference>
<feature type="compositionally biased region" description="Basic and acidic residues" evidence="8">
    <location>
        <begin position="528"/>
        <end position="538"/>
    </location>
</feature>
<evidence type="ECO:0000313" key="11">
    <source>
        <dbReference type="Ensembl" id="ENSXETP00000095141"/>
    </source>
</evidence>
<protein>
    <submittedName>
        <fullName evidence="11">Calpain 13</fullName>
    </submittedName>
</protein>
<evidence type="ECO:0000256" key="5">
    <source>
        <dbReference type="ARBA" id="ARBA00022807"/>
    </source>
</evidence>
<dbReference type="SMART" id="SM00720">
    <property type="entry name" value="calpain_III"/>
    <property type="match status" value="1"/>
</dbReference>
<keyword evidence="2 7" id="KW-0645">Protease</keyword>
<dbReference type="SMART" id="SM00054">
    <property type="entry name" value="EFh"/>
    <property type="match status" value="2"/>
</dbReference>
<dbReference type="GO" id="GO:0006508">
    <property type="term" value="P:proteolysis"/>
    <property type="evidence" value="ECO:0007669"/>
    <property type="project" value="UniProtKB-KW"/>
</dbReference>
<keyword evidence="5 7" id="KW-0788">Thiol protease</keyword>
<dbReference type="Ensembl" id="ENSXETT00000079256">
    <property type="protein sequence ID" value="ENSXETP00000095141"/>
    <property type="gene ID" value="ENSXETG00000022056"/>
</dbReference>
<feature type="region of interest" description="Disordered" evidence="8">
    <location>
        <begin position="506"/>
        <end position="568"/>
    </location>
</feature>
<dbReference type="FunFam" id="1.10.238.10:FF:000789">
    <property type="entry name" value="Calpain 13"/>
    <property type="match status" value="1"/>
</dbReference>
<name>A0A6I8SDL3_XENTR</name>
<evidence type="ECO:0000256" key="7">
    <source>
        <dbReference type="PROSITE-ProRule" id="PRU00239"/>
    </source>
</evidence>
<reference evidence="11" key="2">
    <citation type="submission" date="2020-05" db="UniProtKB">
        <authorList>
            <consortium name="Ensembl"/>
        </authorList>
    </citation>
    <scope>IDENTIFICATION</scope>
</reference>
<dbReference type="SUPFAM" id="SSF54001">
    <property type="entry name" value="Cysteine proteinases"/>
    <property type="match status" value="1"/>
</dbReference>
<feature type="active site" evidence="6 7">
    <location>
        <position position="285"/>
    </location>
</feature>
<comment type="similarity">
    <text evidence="1">Belongs to the peptidase C2 family.</text>
</comment>
<evidence type="ECO:0000259" key="9">
    <source>
        <dbReference type="PROSITE" id="PS50203"/>
    </source>
</evidence>
<dbReference type="GeneTree" id="ENSGT00940000160921"/>
<dbReference type="Pfam" id="PF00648">
    <property type="entry name" value="Peptidase_C2"/>
    <property type="match status" value="1"/>
</dbReference>
<evidence type="ECO:0000256" key="6">
    <source>
        <dbReference type="PIRSR" id="PIRSR622684-1"/>
    </source>
</evidence>
<dbReference type="PANTHER" id="PTHR10183:SF333">
    <property type="entry name" value="CALPAIN-13"/>
    <property type="match status" value="1"/>
</dbReference>
<accession>A0A6I8SDL3</accession>
<dbReference type="InterPro" id="IPR000169">
    <property type="entry name" value="Pept_cys_AS"/>
</dbReference>
<dbReference type="InterPro" id="IPR022684">
    <property type="entry name" value="Calpain_cysteine_protease"/>
</dbReference>
<evidence type="ECO:0000256" key="2">
    <source>
        <dbReference type="ARBA" id="ARBA00022670"/>
    </source>
</evidence>
<proteinExistence type="inferred from homology"/>
<dbReference type="Bgee" id="ENSXETG00000022056">
    <property type="expression patterns" value="Expressed in neurula embryo and 8 other cell types or tissues"/>
</dbReference>
<dbReference type="InterPro" id="IPR038765">
    <property type="entry name" value="Papain-like_cys_pep_sf"/>
</dbReference>
<organism evidence="11">
    <name type="scientific">Xenopus tropicalis</name>
    <name type="common">Western clawed frog</name>
    <name type="synonym">Silurana tropicalis</name>
    <dbReference type="NCBI Taxonomy" id="8364"/>
    <lineage>
        <taxon>Eukaryota</taxon>
        <taxon>Metazoa</taxon>
        <taxon>Chordata</taxon>
        <taxon>Craniata</taxon>
        <taxon>Vertebrata</taxon>
        <taxon>Euteleostomi</taxon>
        <taxon>Amphibia</taxon>
        <taxon>Batrachia</taxon>
        <taxon>Anura</taxon>
        <taxon>Pipoidea</taxon>
        <taxon>Pipidae</taxon>
        <taxon>Xenopodinae</taxon>
        <taxon>Xenopus</taxon>
        <taxon>Silurana</taxon>
    </lineage>
</organism>
<dbReference type="PRINTS" id="PR00704">
    <property type="entry name" value="CALPAIN"/>
</dbReference>
<dbReference type="Pfam" id="PF21875">
    <property type="entry name" value="CAPN13-like_C_EFh"/>
    <property type="match status" value="1"/>
</dbReference>
<dbReference type="InterPro" id="IPR002048">
    <property type="entry name" value="EF_hand_dom"/>
</dbReference>
<evidence type="ECO:0000256" key="8">
    <source>
        <dbReference type="SAM" id="MobiDB-lite"/>
    </source>
</evidence>
<evidence type="ECO:0000259" key="10">
    <source>
        <dbReference type="PROSITE" id="PS50222"/>
    </source>
</evidence>
<reference evidence="11" key="1">
    <citation type="journal article" date="2010" name="Science">
        <title>The genome of the Western clawed frog Xenopus tropicalis.</title>
        <authorList>
            <person name="Hellsten U."/>
            <person name="Harland R.M."/>
            <person name="Gilchrist M.J."/>
            <person name="Hendrix D."/>
            <person name="Jurka J."/>
            <person name="Kapitonov V."/>
            <person name="Ovcharenko I."/>
            <person name="Putnam N.H."/>
            <person name="Shu S."/>
            <person name="Taher L."/>
            <person name="Blitz I.L."/>
            <person name="Blumberg B."/>
            <person name="Dichmann D.S."/>
            <person name="Dubchak I."/>
            <person name="Amaya E."/>
            <person name="Detter J.C."/>
            <person name="Fletcher R."/>
            <person name="Gerhard D.S."/>
            <person name="Goodstein D."/>
            <person name="Graves T."/>
            <person name="Grigoriev I.V."/>
            <person name="Grimwood J."/>
            <person name="Kawashima T."/>
            <person name="Lindquist E."/>
            <person name="Lucas S.M."/>
            <person name="Mead P.E."/>
            <person name="Mitros T."/>
            <person name="Ogino H."/>
            <person name="Ohta Y."/>
            <person name="Poliakov A.V."/>
            <person name="Pollet N."/>
            <person name="Robert J."/>
            <person name="Salamov A."/>
            <person name="Sater A.K."/>
            <person name="Schmutz J."/>
            <person name="Terry A."/>
            <person name="Vize P.D."/>
            <person name="Warren W.C."/>
            <person name="Wells D."/>
            <person name="Wills A."/>
            <person name="Wilson R.K."/>
            <person name="Zimmerman L.B."/>
            <person name="Zorn A.M."/>
            <person name="Grainger R."/>
            <person name="Grammer T."/>
            <person name="Khokha M.K."/>
            <person name="Richardson P.M."/>
            <person name="Rokhsar D.S."/>
        </authorList>
    </citation>
    <scope>NUCLEOTIDE SEQUENCE [LARGE SCALE GENOMIC DNA]</scope>
    <source>
        <strain evidence="11">Nigerian</strain>
    </source>
</reference>
<feature type="active site" evidence="6 7">
    <location>
        <position position="261"/>
    </location>
</feature>
<dbReference type="SUPFAM" id="SSF47473">
    <property type="entry name" value="EF-hand"/>
    <property type="match status" value="1"/>
</dbReference>
<dbReference type="SMART" id="SM00230">
    <property type="entry name" value="CysPc"/>
    <property type="match status" value="1"/>
</dbReference>
<evidence type="ECO:0000256" key="1">
    <source>
        <dbReference type="ARBA" id="ARBA00007623"/>
    </source>
</evidence>
<dbReference type="InterPro" id="IPR011992">
    <property type="entry name" value="EF-hand-dom_pair"/>
</dbReference>
<dbReference type="InterPro" id="IPR022683">
    <property type="entry name" value="Calpain_III"/>
</dbReference>
<dbReference type="InterPro" id="IPR001300">
    <property type="entry name" value="Peptidase_C2_calpain_cat"/>
</dbReference>
<evidence type="ECO:0000256" key="3">
    <source>
        <dbReference type="ARBA" id="ARBA00022737"/>
    </source>
</evidence>
<dbReference type="Gene3D" id="1.10.238.10">
    <property type="entry name" value="EF-hand"/>
    <property type="match status" value="1"/>
</dbReference>
<dbReference type="CDD" id="cd16195">
    <property type="entry name" value="EFh_PEF_CAPN13_14"/>
    <property type="match status" value="1"/>
</dbReference>
<dbReference type="InterPro" id="IPR054069">
    <property type="entry name" value="CAPN3/13-like_C_EFh"/>
</dbReference>
<dbReference type="Pfam" id="PF01067">
    <property type="entry name" value="Calpain_III"/>
    <property type="match status" value="1"/>
</dbReference>
<feature type="domain" description="EF-hand" evidence="10">
    <location>
        <begin position="667"/>
        <end position="702"/>
    </location>
</feature>
<dbReference type="InterPro" id="IPR036213">
    <property type="entry name" value="Calpain_III_sf"/>
</dbReference>
<dbReference type="Gene3D" id="3.90.70.10">
    <property type="entry name" value="Cysteine proteinases"/>
    <property type="match status" value="1"/>
</dbReference>
<dbReference type="PROSITE" id="PS50203">
    <property type="entry name" value="CALPAIN_CAT"/>
    <property type="match status" value="1"/>
</dbReference>
<dbReference type="InterPro" id="IPR022682">
    <property type="entry name" value="Calpain_domain_III"/>
</dbReference>
<dbReference type="InParanoid" id="A0A6I8SDL3"/>
<feature type="compositionally biased region" description="Polar residues" evidence="8">
    <location>
        <begin position="514"/>
        <end position="525"/>
    </location>
</feature>
<keyword evidence="3" id="KW-0677">Repeat</keyword>
<dbReference type="GO" id="GO:0004198">
    <property type="term" value="F:calcium-dependent cysteine-type endopeptidase activity"/>
    <property type="evidence" value="ECO:0007669"/>
    <property type="project" value="InterPro"/>
</dbReference>
<sequence>MPMPGVYQKIAEGQQAKTRIGTVGNPKKFKGQDFDSIRESCYSRRQLFEDETFPASVSSIGQKLLPKDQLLSIKWERPKEIQSDARLLVDGASIFDMVQGYLGDCWVLAAVGALTLHQKFLDIVIPKDQEFNYKYAGAFHFRFWQFGEWVDVVIDDRLPTLNGKYLSVHPRSDNEFWPTLLEKAYAKLRGSYQNLHWGYISEALVDFSGGVLVEFDLTKPPQDLRDIVIAAAKSGSLMGSNTPGGKQSGNPELQNGLVQGHAYTVTDATQVEYKNGTEDLVRVWNPWGKGEWNGRWSDNAPQWDRVRADVRQKLNVQKNDGEFWMSCQDFLQNFSCASICNHTPAYFDFDNPKRTWQTLTYFSRWVRGSTAAGCSSKEDLWRNPQFVISVSDSEGMKRGYNVTVALMQSLENEHKYSQRWMGIGFGSWETLGLHCCNGYAMGQNYSAKQAMDVINTEIQISREVTRSFMAPPGTYVVIPFTESKGQESEFLLRIFLKTKEIDKFQDTKTVPREGNQTFYPSNGGSRYQDPKPKPRDDNQPMYPNETRARNQSSSSLPREESPYQYGSDGGLSDFSSSLSMNSQIPKAVLKKYQDDNYEMVFTRYCNKSSELYAEQLQRLLNEVIIKDQTFAGGRGDFTLDACRGILMLMDLNANGRLSLQEFGRLWKRLNMCKDMFRSIDGNQTGFIDASGLKKAVQLAGLPISNALINVMVLRYANSSEKLSFADFVCCMIRLETVTKVFKNLSKDGRGVYLSGEEVSRPVVLSYDWLPFIICPPTAISNNRGNMVNGGWL</sequence>
<dbReference type="GO" id="GO:0005509">
    <property type="term" value="F:calcium ion binding"/>
    <property type="evidence" value="ECO:0007669"/>
    <property type="project" value="InterPro"/>
</dbReference>
<feature type="active site" evidence="6 7">
    <location>
        <position position="105"/>
    </location>
</feature>
<evidence type="ECO:0000256" key="4">
    <source>
        <dbReference type="ARBA" id="ARBA00022801"/>
    </source>
</evidence>